<dbReference type="OMA" id="YYFNREA"/>
<keyword evidence="2" id="KW-0479">Metal-binding</keyword>
<comment type="similarity">
    <text evidence="1 9">Belongs to the glycosyl hydrolase 4 family.</text>
</comment>
<comment type="cofactor">
    <cofactor evidence="9">
        <name>NAD(+)</name>
        <dbReference type="ChEBI" id="CHEBI:57540"/>
    </cofactor>
    <text evidence="9">Binds 1 NAD(+) per subunit.</text>
</comment>
<organism evidence="11 12">
    <name type="scientific">Acholeplasma laidlawii</name>
    <dbReference type="NCBI Taxonomy" id="2148"/>
    <lineage>
        <taxon>Bacteria</taxon>
        <taxon>Bacillati</taxon>
        <taxon>Mycoplasmatota</taxon>
        <taxon>Mollicutes</taxon>
        <taxon>Acholeplasmatales</taxon>
        <taxon>Acholeplasmataceae</taxon>
        <taxon>Acholeplasma</taxon>
    </lineage>
</organism>
<dbReference type="EMBL" id="VKID01000001">
    <property type="protein sequence ID" value="TRY00284.1"/>
    <property type="molecule type" value="Genomic_DNA"/>
</dbReference>
<accession>A0A553IJ77</accession>
<evidence type="ECO:0000256" key="8">
    <source>
        <dbReference type="PIRSR" id="PIRSR601088-4"/>
    </source>
</evidence>
<evidence type="ECO:0000256" key="9">
    <source>
        <dbReference type="RuleBase" id="RU361152"/>
    </source>
</evidence>
<evidence type="ECO:0000256" key="5">
    <source>
        <dbReference type="ARBA" id="ARBA00023211"/>
    </source>
</evidence>
<dbReference type="Gene3D" id="3.40.50.720">
    <property type="entry name" value="NAD(P)-binding Rossmann-like Domain"/>
    <property type="match status" value="1"/>
</dbReference>
<dbReference type="InterPro" id="IPR036291">
    <property type="entry name" value="NAD(P)-bd_dom_sf"/>
</dbReference>
<name>A0A553IJ77_ACHLA</name>
<feature type="binding site" evidence="7">
    <location>
        <position position="150"/>
    </location>
    <ligand>
        <name>substrate</name>
    </ligand>
</feature>
<evidence type="ECO:0000256" key="2">
    <source>
        <dbReference type="ARBA" id="ARBA00022723"/>
    </source>
</evidence>
<feature type="binding site" evidence="7">
    <location>
        <position position="271"/>
    </location>
    <ligand>
        <name>substrate</name>
    </ligand>
</feature>
<dbReference type="GO" id="GO:0004553">
    <property type="term" value="F:hydrolase activity, hydrolyzing O-glycosyl compounds"/>
    <property type="evidence" value="ECO:0007669"/>
    <property type="project" value="InterPro"/>
</dbReference>
<dbReference type="CDD" id="cd05296">
    <property type="entry name" value="GH4_P_beta_glucosidase"/>
    <property type="match status" value="1"/>
</dbReference>
<dbReference type="InterPro" id="IPR001088">
    <property type="entry name" value="Glyco_hydro_4"/>
</dbReference>
<gene>
    <name evidence="11" type="ORF">FNV44_04345</name>
</gene>
<keyword evidence="4 9" id="KW-0520">NAD</keyword>
<evidence type="ECO:0000256" key="7">
    <source>
        <dbReference type="PIRSR" id="PIRSR601088-2"/>
    </source>
</evidence>
<dbReference type="AlphaFoldDB" id="A0A553IJ77"/>
<dbReference type="Gene3D" id="3.90.110.10">
    <property type="entry name" value="Lactate dehydrogenase/glycoside hydrolase, family 4, C-terminal"/>
    <property type="match status" value="1"/>
</dbReference>
<comment type="caution">
    <text evidence="11">The sequence shown here is derived from an EMBL/GenBank/DDBJ whole genome shotgun (WGS) entry which is preliminary data.</text>
</comment>
<dbReference type="PANTHER" id="PTHR32092">
    <property type="entry name" value="6-PHOSPHO-BETA-GLUCOSIDASE-RELATED"/>
    <property type="match status" value="1"/>
</dbReference>
<sequence length="432" mass="49518">MNKKLKLVIIGAGSSYTPELFKHIILNYEDLKVTEIALVDLEDNQNRLNIINDFAHRMFKKHNISMAISQSINRREALVDADFVLIQIRVGRMEARYFDETVPAQFEMLGHEAIGIGGMFNALRTIPVIYKIIEDIKELAPKAWVINISNPTGIISEAVFRFAEFERYMGLSSSPNQATKSIIEKLGAKPSEVVPYFAGLSELSFISKIYHKSKDKLPKLLEEDFCPSKRFMAPENLKQLKLYPHPNLKVYYQYDIAVPEFLEHIRNNQIRTNEVIQIDEELFKQYSDPSVGEVPKDIEKRLGHDYAETAIQIIDSMVNNKKNYHVINTVNRGHIVGIPDETSIEITSRITNKGPIPVHIGELPLQIRGIVQHLKAYEELLCDAIYEKNLNKALLAYQVHPLSKSFITTKHAFDALYEKHKNLLTYYGAYNK</sequence>
<dbReference type="PANTHER" id="PTHR32092:SF5">
    <property type="entry name" value="6-PHOSPHO-BETA-GLUCOSIDASE"/>
    <property type="match status" value="1"/>
</dbReference>
<dbReference type="InterPro" id="IPR015955">
    <property type="entry name" value="Lactate_DH/Glyco_Ohase_4_C"/>
</dbReference>
<dbReference type="SUPFAM" id="SSF56327">
    <property type="entry name" value="LDH C-terminal domain-like"/>
    <property type="match status" value="1"/>
</dbReference>
<evidence type="ECO:0000256" key="4">
    <source>
        <dbReference type="ARBA" id="ARBA00023027"/>
    </source>
</evidence>
<reference evidence="11 12" key="1">
    <citation type="submission" date="2019-07" db="EMBL/GenBank/DDBJ databases">
        <title>Genome sequence of Acholeplasma laidlawii strain with increased resistance to erythromycin.</title>
        <authorList>
            <person name="Medvedeva E.S."/>
            <person name="Baranova N.B."/>
            <person name="Siniagina M.N."/>
            <person name="Mouzykantov A."/>
            <person name="Chernova O.A."/>
            <person name="Chernov V.M."/>
        </authorList>
    </citation>
    <scope>NUCLEOTIDE SEQUENCE [LARGE SCALE GENOMIC DNA]</scope>
    <source>
        <strain evidence="11 12">PG8REry</strain>
    </source>
</reference>
<evidence type="ECO:0000313" key="11">
    <source>
        <dbReference type="EMBL" id="TRY00284.1"/>
    </source>
</evidence>
<dbReference type="GeneID" id="41338452"/>
<keyword evidence="3 9" id="KW-0378">Hydrolase</keyword>
<dbReference type="Proteomes" id="UP000315938">
    <property type="component" value="Unassembled WGS sequence"/>
</dbReference>
<proteinExistence type="inferred from homology"/>
<evidence type="ECO:0000313" key="12">
    <source>
        <dbReference type="Proteomes" id="UP000315938"/>
    </source>
</evidence>
<dbReference type="GO" id="GO:0016616">
    <property type="term" value="F:oxidoreductase activity, acting on the CH-OH group of donors, NAD or NADP as acceptor"/>
    <property type="evidence" value="ECO:0007669"/>
    <property type="project" value="InterPro"/>
</dbReference>
<feature type="domain" description="Glycosyl hydrolase family 4 C-terminal" evidence="10">
    <location>
        <begin position="198"/>
        <end position="402"/>
    </location>
</feature>
<dbReference type="RefSeq" id="WP_012242220.1">
    <property type="nucleotide sequence ID" value="NZ_JACAOE010000001.1"/>
</dbReference>
<dbReference type="Pfam" id="PF02056">
    <property type="entry name" value="Glyco_hydro_4"/>
    <property type="match status" value="1"/>
</dbReference>
<dbReference type="PRINTS" id="PR00732">
    <property type="entry name" value="GLHYDRLASE4"/>
</dbReference>
<dbReference type="GO" id="GO:0046872">
    <property type="term" value="F:metal ion binding"/>
    <property type="evidence" value="ECO:0007669"/>
    <property type="project" value="UniProtKB-KW"/>
</dbReference>
<evidence type="ECO:0000256" key="1">
    <source>
        <dbReference type="ARBA" id="ARBA00010141"/>
    </source>
</evidence>
<evidence type="ECO:0000256" key="3">
    <source>
        <dbReference type="ARBA" id="ARBA00022801"/>
    </source>
</evidence>
<dbReference type="SUPFAM" id="SSF51735">
    <property type="entry name" value="NAD(P)-binding Rossmann-fold domains"/>
    <property type="match status" value="1"/>
</dbReference>
<feature type="binding site" evidence="7">
    <location>
        <position position="96"/>
    </location>
    <ligand>
        <name>substrate</name>
    </ligand>
</feature>
<dbReference type="InterPro" id="IPR022616">
    <property type="entry name" value="Glyco_hydro_4_C"/>
</dbReference>
<evidence type="ECO:0000259" key="10">
    <source>
        <dbReference type="Pfam" id="PF11975"/>
    </source>
</evidence>
<keyword evidence="6 9" id="KW-0326">Glycosidase</keyword>
<evidence type="ECO:0000256" key="6">
    <source>
        <dbReference type="ARBA" id="ARBA00023295"/>
    </source>
</evidence>
<feature type="site" description="Increases basicity of active site Tyr" evidence="8">
    <location>
        <position position="112"/>
    </location>
</feature>
<keyword evidence="5" id="KW-0464">Manganese</keyword>
<protein>
    <submittedName>
        <fullName evidence="11">6-phospho-beta-glucosidase</fullName>
    </submittedName>
</protein>
<dbReference type="GO" id="GO:0005975">
    <property type="term" value="P:carbohydrate metabolic process"/>
    <property type="evidence" value="ECO:0007669"/>
    <property type="project" value="InterPro"/>
</dbReference>
<dbReference type="Pfam" id="PF11975">
    <property type="entry name" value="Glyco_hydro_4C"/>
    <property type="match status" value="1"/>
</dbReference>